<feature type="domain" description="Band 7" evidence="2">
    <location>
        <begin position="57"/>
        <end position="214"/>
    </location>
</feature>
<dbReference type="PRINTS" id="PR00721">
    <property type="entry name" value="STOMATIN"/>
</dbReference>
<dbReference type="InterPro" id="IPR001107">
    <property type="entry name" value="Band_7"/>
</dbReference>
<name>A0A0V0R5Y6_PSEPJ</name>
<evidence type="ECO:0000259" key="2">
    <source>
        <dbReference type="SMART" id="SM00244"/>
    </source>
</evidence>
<dbReference type="Gene3D" id="3.30.479.30">
    <property type="entry name" value="Band 7 domain"/>
    <property type="match status" value="1"/>
</dbReference>
<gene>
    <name evidence="3" type="ORF">PPERSA_05298</name>
</gene>
<organism evidence="3 4">
    <name type="scientific">Pseudocohnilembus persalinus</name>
    <name type="common">Ciliate</name>
    <dbReference type="NCBI Taxonomy" id="266149"/>
    <lineage>
        <taxon>Eukaryota</taxon>
        <taxon>Sar</taxon>
        <taxon>Alveolata</taxon>
        <taxon>Ciliophora</taxon>
        <taxon>Intramacronucleata</taxon>
        <taxon>Oligohymenophorea</taxon>
        <taxon>Scuticociliatia</taxon>
        <taxon>Philasterida</taxon>
        <taxon>Pseudocohnilembidae</taxon>
        <taxon>Pseudocohnilembus</taxon>
    </lineage>
</organism>
<dbReference type="OMA" id="MFQVTDP"/>
<sequence length="291" mass="33636">MQQNNTFPKQPRPVHLEIKENDEDNKDQNCYTSWMKCLGDCFGCLRTWIPCCCCVDYPYQMVSQSSEGLFERFGRYIKTSKAGLHYVNPCTDSMQKVDMRIKVIDLQRQMMLTKDNVSINVDASVYYRIINPRYAIYRINDFQTAVTELTYSLLKNTCGQFILQDLLEKRAEIADDIEKQVEIHVKEWGIKIENIYMKDIQLNQDLQESLSSAAKERRLAEAKLISAKADVESAKLMREAADILDSRTAMQIRYLETIGMIGKAGNTKIIFLPNEEDQDQLQHKITQGLMA</sequence>
<dbReference type="GO" id="GO:0005886">
    <property type="term" value="C:plasma membrane"/>
    <property type="evidence" value="ECO:0007669"/>
    <property type="project" value="InterPro"/>
</dbReference>
<dbReference type="SUPFAM" id="SSF117892">
    <property type="entry name" value="Band 7/SPFH domain"/>
    <property type="match status" value="1"/>
</dbReference>
<dbReference type="InterPro" id="IPR036013">
    <property type="entry name" value="Band_7/SPFH_dom_sf"/>
</dbReference>
<dbReference type="SMART" id="SM00244">
    <property type="entry name" value="PHB"/>
    <property type="match status" value="1"/>
</dbReference>
<dbReference type="PANTHER" id="PTHR10264:SF19">
    <property type="entry name" value="AT06885P-RELATED"/>
    <property type="match status" value="1"/>
</dbReference>
<dbReference type="GO" id="GO:0098552">
    <property type="term" value="C:side of membrane"/>
    <property type="evidence" value="ECO:0007669"/>
    <property type="project" value="UniProtKB-ARBA"/>
</dbReference>
<dbReference type="PANTHER" id="PTHR10264">
    <property type="entry name" value="BAND 7 PROTEIN-RELATED"/>
    <property type="match status" value="1"/>
</dbReference>
<dbReference type="Gene3D" id="6.10.250.2090">
    <property type="match status" value="1"/>
</dbReference>
<proteinExistence type="inferred from homology"/>
<dbReference type="InterPro" id="IPR001972">
    <property type="entry name" value="Stomatin_HflK_fam"/>
</dbReference>
<evidence type="ECO:0000313" key="4">
    <source>
        <dbReference type="Proteomes" id="UP000054937"/>
    </source>
</evidence>
<dbReference type="InterPro" id="IPR043202">
    <property type="entry name" value="Band-7_stomatin-like"/>
</dbReference>
<evidence type="ECO:0000256" key="1">
    <source>
        <dbReference type="ARBA" id="ARBA00008164"/>
    </source>
</evidence>
<evidence type="ECO:0000313" key="3">
    <source>
        <dbReference type="EMBL" id="KRX09906.1"/>
    </source>
</evidence>
<dbReference type="OrthoDB" id="283711at2759"/>
<dbReference type="CDD" id="cd13437">
    <property type="entry name" value="SPFH_alloslipin"/>
    <property type="match status" value="1"/>
</dbReference>
<comment type="similarity">
    <text evidence="1">Belongs to the band 7/mec-2 family.</text>
</comment>
<dbReference type="EMBL" id="LDAU01000042">
    <property type="protein sequence ID" value="KRX09906.1"/>
    <property type="molecule type" value="Genomic_DNA"/>
</dbReference>
<comment type="caution">
    <text evidence="3">The sequence shown here is derived from an EMBL/GenBank/DDBJ whole genome shotgun (WGS) entry which is preliminary data.</text>
</comment>
<dbReference type="FunFam" id="3.30.479.30:FF:000004">
    <property type="entry name" value="Putative membrane protease family, stomatin"/>
    <property type="match status" value="1"/>
</dbReference>
<accession>A0A0V0R5Y6</accession>
<reference evidence="3 4" key="1">
    <citation type="journal article" date="2015" name="Sci. Rep.">
        <title>Genome of the facultative scuticociliatosis pathogen Pseudocohnilembus persalinus provides insight into its virulence through horizontal gene transfer.</title>
        <authorList>
            <person name="Xiong J."/>
            <person name="Wang G."/>
            <person name="Cheng J."/>
            <person name="Tian M."/>
            <person name="Pan X."/>
            <person name="Warren A."/>
            <person name="Jiang C."/>
            <person name="Yuan D."/>
            <person name="Miao W."/>
        </authorList>
    </citation>
    <scope>NUCLEOTIDE SEQUENCE [LARGE SCALE GENOMIC DNA]</scope>
    <source>
        <strain evidence="3">36N120E</strain>
    </source>
</reference>
<dbReference type="Proteomes" id="UP000054937">
    <property type="component" value="Unassembled WGS sequence"/>
</dbReference>
<keyword evidence="4" id="KW-1185">Reference proteome</keyword>
<dbReference type="AlphaFoldDB" id="A0A0V0R5Y6"/>
<dbReference type="Pfam" id="PF01145">
    <property type="entry name" value="Band_7"/>
    <property type="match status" value="1"/>
</dbReference>
<dbReference type="InParanoid" id="A0A0V0R5Y6"/>
<protein>
    <recommendedName>
        <fullName evidence="2">Band 7 domain-containing protein</fullName>
    </recommendedName>
</protein>